<accession>A0A0D5LXA6</accession>
<dbReference type="Gene3D" id="1.20.120.530">
    <property type="entry name" value="GntR ligand-binding domain-like"/>
    <property type="match status" value="1"/>
</dbReference>
<dbReference type="CDD" id="cd07377">
    <property type="entry name" value="WHTH_GntR"/>
    <property type="match status" value="1"/>
</dbReference>
<gene>
    <name evidence="5" type="ORF">TM49_09045</name>
</gene>
<dbReference type="Proteomes" id="UP000032611">
    <property type="component" value="Chromosome"/>
</dbReference>
<dbReference type="HOGENOM" id="CLU_017584_5_2_5"/>
<keyword evidence="6" id="KW-1185">Reference proteome</keyword>
<dbReference type="STRING" id="1486262.TM49_09045"/>
<name>A0A0D5LXA6_MAREN</name>
<dbReference type="GO" id="GO:0003700">
    <property type="term" value="F:DNA-binding transcription factor activity"/>
    <property type="evidence" value="ECO:0007669"/>
    <property type="project" value="InterPro"/>
</dbReference>
<evidence type="ECO:0000313" key="5">
    <source>
        <dbReference type="EMBL" id="AJY48063.1"/>
    </source>
</evidence>
<dbReference type="EMBL" id="CP010803">
    <property type="protein sequence ID" value="AJY48063.1"/>
    <property type="molecule type" value="Genomic_DNA"/>
</dbReference>
<proteinExistence type="predicted"/>
<dbReference type="InterPro" id="IPR036390">
    <property type="entry name" value="WH_DNA-bd_sf"/>
</dbReference>
<keyword evidence="1" id="KW-0805">Transcription regulation</keyword>
<dbReference type="SMART" id="SM00895">
    <property type="entry name" value="FCD"/>
    <property type="match status" value="1"/>
</dbReference>
<evidence type="ECO:0000256" key="2">
    <source>
        <dbReference type="ARBA" id="ARBA00023125"/>
    </source>
</evidence>
<dbReference type="Pfam" id="PF07729">
    <property type="entry name" value="FCD"/>
    <property type="match status" value="1"/>
</dbReference>
<dbReference type="OrthoDB" id="9788098at2"/>
<evidence type="ECO:0000259" key="4">
    <source>
        <dbReference type="PROSITE" id="PS50949"/>
    </source>
</evidence>
<dbReference type="KEGG" id="mey:TM49_09045"/>
<protein>
    <submittedName>
        <fullName evidence="5">GntR family transcriptional regulator</fullName>
    </submittedName>
</protein>
<dbReference type="InterPro" id="IPR011711">
    <property type="entry name" value="GntR_C"/>
</dbReference>
<reference evidence="5 6" key="1">
    <citation type="journal article" date="2015" name="Genome Announc.">
        <title>Complete genome sequence of Martelella endophytica YC6887, which has antifungal activity associated with a halophyte.</title>
        <authorList>
            <person name="Khan A."/>
            <person name="Khan H."/>
            <person name="Chung E.J."/>
            <person name="Hossain M.T."/>
            <person name="Chung Y.R."/>
        </authorList>
    </citation>
    <scope>NUCLEOTIDE SEQUENCE [LARGE SCALE GENOMIC DNA]</scope>
    <source>
        <strain evidence="5">YC6887</strain>
    </source>
</reference>
<dbReference type="InterPro" id="IPR008920">
    <property type="entry name" value="TF_FadR/GntR_C"/>
</dbReference>
<dbReference type="PANTHER" id="PTHR43537">
    <property type="entry name" value="TRANSCRIPTIONAL REGULATOR, GNTR FAMILY"/>
    <property type="match status" value="1"/>
</dbReference>
<sequence length="233" mass="25860">MAGEIKIAALAQKRTPSVTDLVYEHLYQQVVENKLPPGSKLSEIDVARQLGVSRQPVRDAFYRLSQQGFLSIRPQRATLVTHISEEDVQQAHFIRSALEVATVAAAAEHFSKADCEALRSLIAEQATAIGNDDRIGFHTLDDEFHRVICELSGHGSVWSLIRDHKAHMDRVRFLSLAFGAREALEEHTRIADAIAAHDVDGAVAAMRGHLSQIAKIVDRIHVSHPAFFEMDET</sequence>
<dbReference type="Gene3D" id="1.10.10.10">
    <property type="entry name" value="Winged helix-like DNA-binding domain superfamily/Winged helix DNA-binding domain"/>
    <property type="match status" value="1"/>
</dbReference>
<keyword evidence="2" id="KW-0238">DNA-binding</keyword>
<dbReference type="SUPFAM" id="SSF46785">
    <property type="entry name" value="Winged helix' DNA-binding domain"/>
    <property type="match status" value="1"/>
</dbReference>
<dbReference type="InterPro" id="IPR000524">
    <property type="entry name" value="Tscrpt_reg_HTH_GntR"/>
</dbReference>
<dbReference type="SUPFAM" id="SSF48008">
    <property type="entry name" value="GntR ligand-binding domain-like"/>
    <property type="match status" value="1"/>
</dbReference>
<evidence type="ECO:0000256" key="1">
    <source>
        <dbReference type="ARBA" id="ARBA00023015"/>
    </source>
</evidence>
<dbReference type="AlphaFoldDB" id="A0A0D5LXA6"/>
<dbReference type="GO" id="GO:0003677">
    <property type="term" value="F:DNA binding"/>
    <property type="evidence" value="ECO:0007669"/>
    <property type="project" value="UniProtKB-KW"/>
</dbReference>
<evidence type="ECO:0000313" key="6">
    <source>
        <dbReference type="Proteomes" id="UP000032611"/>
    </source>
</evidence>
<dbReference type="PANTHER" id="PTHR43537:SF6">
    <property type="entry name" value="HTH-TYPE TRANSCRIPTIONAL REPRESSOR RSPR"/>
    <property type="match status" value="1"/>
</dbReference>
<evidence type="ECO:0000256" key="3">
    <source>
        <dbReference type="ARBA" id="ARBA00023163"/>
    </source>
</evidence>
<keyword evidence="3" id="KW-0804">Transcription</keyword>
<dbReference type="InterPro" id="IPR036388">
    <property type="entry name" value="WH-like_DNA-bd_sf"/>
</dbReference>
<dbReference type="PROSITE" id="PS50949">
    <property type="entry name" value="HTH_GNTR"/>
    <property type="match status" value="1"/>
</dbReference>
<feature type="domain" description="HTH gntR-type" evidence="4">
    <location>
        <begin position="16"/>
        <end position="83"/>
    </location>
</feature>
<organism evidence="5 6">
    <name type="scientific">Martelella endophytica</name>
    <dbReference type="NCBI Taxonomy" id="1486262"/>
    <lineage>
        <taxon>Bacteria</taxon>
        <taxon>Pseudomonadati</taxon>
        <taxon>Pseudomonadota</taxon>
        <taxon>Alphaproteobacteria</taxon>
        <taxon>Hyphomicrobiales</taxon>
        <taxon>Aurantimonadaceae</taxon>
        <taxon>Martelella</taxon>
    </lineage>
</organism>
<dbReference type="Pfam" id="PF00392">
    <property type="entry name" value="GntR"/>
    <property type="match status" value="1"/>
</dbReference>
<dbReference type="SMART" id="SM00345">
    <property type="entry name" value="HTH_GNTR"/>
    <property type="match status" value="1"/>
</dbReference>
<dbReference type="RefSeq" id="WP_045685023.1">
    <property type="nucleotide sequence ID" value="NZ_CP010803.1"/>
</dbReference>
<dbReference type="PATRIC" id="fig|1486262.3.peg.1873"/>